<dbReference type="PANTHER" id="PTHR34817:SF2">
    <property type="entry name" value="NUCLEOTIDYLTRANSFERASE"/>
    <property type="match status" value="1"/>
</dbReference>
<keyword evidence="2" id="KW-1185">Reference proteome</keyword>
<dbReference type="Proteomes" id="UP000216052">
    <property type="component" value="Chromosome"/>
</dbReference>
<dbReference type="PANTHER" id="PTHR34817">
    <property type="entry name" value="NUCLEOTIDYLTRANSFERASE"/>
    <property type="match status" value="1"/>
</dbReference>
<accession>A0ABZ3JB04</accession>
<dbReference type="InterPro" id="IPR018775">
    <property type="entry name" value="RlaP"/>
</dbReference>
<dbReference type="Pfam" id="PF10127">
    <property type="entry name" value="RlaP"/>
    <property type="match status" value="1"/>
</dbReference>
<reference evidence="1" key="1">
    <citation type="submission" date="2024-05" db="EMBL/GenBank/DDBJ databases">
        <title>Isolation and characterization of Sporomusa carbonis sp. nov., a carboxydotrophic hydrogenogen in the genus of Sporomusa isolated from a charcoal burning pile.</title>
        <authorList>
            <person name="Boeer T."/>
            <person name="Rosenbaum F."/>
            <person name="Eysell L."/>
            <person name="Mueller V."/>
            <person name="Daniel R."/>
            <person name="Poehlein A."/>
        </authorList>
    </citation>
    <scope>NUCLEOTIDE SEQUENCE [LARGE SCALE GENOMIC DNA]</scope>
    <source>
        <strain evidence="1">DSM 3132</strain>
    </source>
</reference>
<dbReference type="EMBL" id="CP155571">
    <property type="protein sequence ID" value="XFO75548.1"/>
    <property type="molecule type" value="Genomic_DNA"/>
</dbReference>
<proteinExistence type="predicted"/>
<gene>
    <name evidence="1" type="ORF">SPACI_056700</name>
</gene>
<evidence type="ECO:0000313" key="1">
    <source>
        <dbReference type="EMBL" id="XFO75548.1"/>
    </source>
</evidence>
<evidence type="ECO:0008006" key="3">
    <source>
        <dbReference type="Google" id="ProtNLM"/>
    </source>
</evidence>
<evidence type="ECO:0000313" key="2">
    <source>
        <dbReference type="Proteomes" id="UP000216052"/>
    </source>
</evidence>
<name>A0ABZ3JB04_SPOA4</name>
<organism evidence="1 2">
    <name type="scientific">Sporomusa acidovorans (strain ATCC 49682 / DSM 3132 / Mol)</name>
    <dbReference type="NCBI Taxonomy" id="1123286"/>
    <lineage>
        <taxon>Bacteria</taxon>
        <taxon>Bacillati</taxon>
        <taxon>Bacillota</taxon>
        <taxon>Negativicutes</taxon>
        <taxon>Selenomonadales</taxon>
        <taxon>Sporomusaceae</taxon>
        <taxon>Sporomusa</taxon>
    </lineage>
</organism>
<protein>
    <recommendedName>
        <fullName evidence="3">Nucleotidyltransferase</fullName>
    </recommendedName>
</protein>
<sequence>MQLSREAEHGDFHQKIAIMMYGLSIDKKRDVIEYPINDLLDVNGWDVRKTLGLLRKYNPALMEWLDSPIVYREEYQIRERMKEIRTAYFAKKTSMHHYLSMAASNYRSYLKGETVKAKKYFYVLRPLLACMWLQQQNCHPPISFNTLMESQLKGQPQLKEQVEKLLVRKIAGEEMSVEPRMDDLNGFIEERLIYLEDYAKRLPADNFCDMEQLNAFFMSLLREVWAY</sequence>